<gene>
    <name evidence="2" type="ORF">psyc5s11_11900</name>
</gene>
<dbReference type="EMBL" id="AP024849">
    <property type="protein sequence ID" value="BCZ45123.1"/>
    <property type="molecule type" value="Genomic_DNA"/>
</dbReference>
<dbReference type="InterPro" id="IPR038750">
    <property type="entry name" value="YczE/YyaS-like"/>
</dbReference>
<dbReference type="Pfam" id="PF19700">
    <property type="entry name" value="DUF6198"/>
    <property type="match status" value="1"/>
</dbReference>
<evidence type="ECO:0000313" key="2">
    <source>
        <dbReference type="EMBL" id="BCZ45123.1"/>
    </source>
</evidence>
<keyword evidence="1" id="KW-1133">Transmembrane helix</keyword>
<dbReference type="RefSeq" id="WP_224036747.1">
    <property type="nucleotide sequence ID" value="NZ_AP024849.1"/>
</dbReference>
<keyword evidence="1" id="KW-0472">Membrane</keyword>
<dbReference type="Proteomes" id="UP000824633">
    <property type="component" value="Chromosome"/>
</dbReference>
<feature type="transmembrane region" description="Helical" evidence="1">
    <location>
        <begin position="199"/>
        <end position="216"/>
    </location>
</feature>
<dbReference type="PANTHER" id="PTHR40078:SF1">
    <property type="entry name" value="INTEGRAL MEMBRANE PROTEIN"/>
    <property type="match status" value="1"/>
</dbReference>
<feature type="transmembrane region" description="Helical" evidence="1">
    <location>
        <begin position="14"/>
        <end position="36"/>
    </location>
</feature>
<sequence length="231" mass="25946">MEKMCKYLKINQQYIYRSLMLILGIIISAFGMTLLIKSDLGQSTISGISNNIGIITNMKTGTVLSVINYVCFIGQIILLRHDFKLIQIVQLIVTSVFGYIVNLFLYDIGIIANLQLSNYGLKCIVLFLGIILMAYGVSLMIIANLTSMPFEGLCNVIALKLHRQFGTIRRYVDIFFVILSLGIIIIFKIPNTTVREGTIIYTLVFGPLTNVFMKSINGLKVKIEKNCINQN</sequence>
<protein>
    <submittedName>
        <fullName evidence="2">Membrane protein</fullName>
    </submittedName>
</protein>
<organism evidence="2 3">
    <name type="scientific">Clostridium gelidum</name>
    <dbReference type="NCBI Taxonomy" id="704125"/>
    <lineage>
        <taxon>Bacteria</taxon>
        <taxon>Bacillati</taxon>
        <taxon>Bacillota</taxon>
        <taxon>Clostridia</taxon>
        <taxon>Eubacteriales</taxon>
        <taxon>Clostridiaceae</taxon>
        <taxon>Clostridium</taxon>
    </lineage>
</organism>
<accession>A0ABN6IUR0</accession>
<feature type="transmembrane region" description="Helical" evidence="1">
    <location>
        <begin position="91"/>
        <end position="112"/>
    </location>
</feature>
<feature type="transmembrane region" description="Helical" evidence="1">
    <location>
        <begin position="61"/>
        <end position="79"/>
    </location>
</feature>
<reference evidence="3" key="1">
    <citation type="submission" date="2021-07" db="EMBL/GenBank/DDBJ databases">
        <title>Complete genome sequencing of a Clostridium isolate.</title>
        <authorList>
            <person name="Ueki A."/>
            <person name="Tonouchi A."/>
        </authorList>
    </citation>
    <scope>NUCLEOTIDE SEQUENCE [LARGE SCALE GENOMIC DNA]</scope>
    <source>
        <strain evidence="3">C5S11</strain>
    </source>
</reference>
<name>A0ABN6IUR0_9CLOT</name>
<feature type="transmembrane region" description="Helical" evidence="1">
    <location>
        <begin position="168"/>
        <end position="187"/>
    </location>
</feature>
<evidence type="ECO:0000256" key="1">
    <source>
        <dbReference type="SAM" id="Phobius"/>
    </source>
</evidence>
<proteinExistence type="predicted"/>
<dbReference type="PANTHER" id="PTHR40078">
    <property type="entry name" value="INTEGRAL MEMBRANE PROTEIN-RELATED"/>
    <property type="match status" value="1"/>
</dbReference>
<evidence type="ECO:0000313" key="3">
    <source>
        <dbReference type="Proteomes" id="UP000824633"/>
    </source>
</evidence>
<feature type="transmembrane region" description="Helical" evidence="1">
    <location>
        <begin position="124"/>
        <end position="147"/>
    </location>
</feature>
<keyword evidence="1" id="KW-0812">Transmembrane</keyword>
<keyword evidence="3" id="KW-1185">Reference proteome</keyword>